<evidence type="ECO:0000256" key="2">
    <source>
        <dbReference type="ARBA" id="ARBA00022692"/>
    </source>
</evidence>
<feature type="transmembrane region" description="Helical" evidence="5">
    <location>
        <begin position="314"/>
        <end position="340"/>
    </location>
</feature>
<keyword evidence="3 5" id="KW-1133">Transmembrane helix</keyword>
<dbReference type="PIRSF" id="PIRSF006060">
    <property type="entry name" value="AA_transporter"/>
    <property type="match status" value="1"/>
</dbReference>
<evidence type="ECO:0000256" key="4">
    <source>
        <dbReference type="ARBA" id="ARBA00023136"/>
    </source>
</evidence>
<name>A0ABV8NRP5_9SPHI</name>
<accession>A0ABV8NRP5</accession>
<dbReference type="PANTHER" id="PTHR11785">
    <property type="entry name" value="AMINO ACID TRANSPORTER"/>
    <property type="match status" value="1"/>
</dbReference>
<dbReference type="Gene3D" id="1.20.1740.10">
    <property type="entry name" value="Amino acid/polyamine transporter I"/>
    <property type="match status" value="1"/>
</dbReference>
<dbReference type="InterPro" id="IPR002293">
    <property type="entry name" value="AA/rel_permease1"/>
</dbReference>
<dbReference type="Pfam" id="PF13520">
    <property type="entry name" value="AA_permease_2"/>
    <property type="match status" value="1"/>
</dbReference>
<keyword evidence="7" id="KW-1185">Reference proteome</keyword>
<feature type="transmembrane region" description="Helical" evidence="5">
    <location>
        <begin position="428"/>
        <end position="449"/>
    </location>
</feature>
<feature type="transmembrane region" description="Helical" evidence="5">
    <location>
        <begin position="20"/>
        <end position="40"/>
    </location>
</feature>
<protein>
    <submittedName>
        <fullName evidence="6">APC family permease</fullName>
    </submittedName>
</protein>
<sequence length="478" mass="52326">MEKFKEKEPVKKKLGLFDGIMLVMGSMIGSGIFIVSADIMRNLGSGYWLIVVWLITGVMTVAAAISYGELSSMFPKAGGQYTYLKEIFGKMMGFLYGWGLFTVIQTGTIAAVAVAFGKFTAYLIPALNDAAPIFQSGGYKITWIQIMAIGVILLLTYINTKGVESGKLLQNVFTGSKIIALIGLIILGFLLVKGSFWTENMSFGWSAFNNLKTDLSGNLTKSGWESISGMTIMGGIAAAMVGSVFSSVAWENVTFISGEIENPKKNVVRSMVLGTSAVMILYLLVNFIYLNTLGRDSIAFAPNDRVAVVASEQIFGNGIGTIVMAILVMVSTFGCVNGLVMAGARVFQTMATDGMFFKAALQNNKNGVPEKSLWMQGIWASVLCLSGQYGNLLDMISFVIVLFYMITVFGVIYLRLKKPSLERPYKTWLYPITPVIYLLIGAAFCILLLMYKQQYTWPGLIIVLIGVPVYFFINREKA</sequence>
<dbReference type="RefSeq" id="WP_378962920.1">
    <property type="nucleotide sequence ID" value="NZ_JBHRXC010000016.1"/>
</dbReference>
<dbReference type="Proteomes" id="UP001595792">
    <property type="component" value="Unassembled WGS sequence"/>
</dbReference>
<evidence type="ECO:0000256" key="1">
    <source>
        <dbReference type="ARBA" id="ARBA00004141"/>
    </source>
</evidence>
<keyword evidence="4 5" id="KW-0472">Membrane</keyword>
<evidence type="ECO:0000256" key="5">
    <source>
        <dbReference type="SAM" id="Phobius"/>
    </source>
</evidence>
<evidence type="ECO:0000313" key="6">
    <source>
        <dbReference type="EMBL" id="MFC4198872.1"/>
    </source>
</evidence>
<gene>
    <name evidence="6" type="ORF">ACFOUY_19350</name>
</gene>
<comment type="subcellular location">
    <subcellularLocation>
        <location evidence="1">Membrane</location>
        <topology evidence="1">Multi-pass membrane protein</topology>
    </subcellularLocation>
</comment>
<dbReference type="EMBL" id="JBHSBY010000144">
    <property type="protein sequence ID" value="MFC4198872.1"/>
    <property type="molecule type" value="Genomic_DNA"/>
</dbReference>
<feature type="transmembrane region" description="Helical" evidence="5">
    <location>
        <begin position="178"/>
        <end position="197"/>
    </location>
</feature>
<comment type="caution">
    <text evidence="6">The sequence shown here is derived from an EMBL/GenBank/DDBJ whole genome shotgun (WGS) entry which is preliminary data.</text>
</comment>
<feature type="transmembrane region" description="Helical" evidence="5">
    <location>
        <begin position="137"/>
        <end position="158"/>
    </location>
</feature>
<feature type="transmembrane region" description="Helical" evidence="5">
    <location>
        <begin position="396"/>
        <end position="416"/>
    </location>
</feature>
<feature type="transmembrane region" description="Helical" evidence="5">
    <location>
        <begin position="227"/>
        <end position="250"/>
    </location>
</feature>
<reference evidence="7" key="1">
    <citation type="journal article" date="2019" name="Int. J. Syst. Evol. Microbiol.">
        <title>The Global Catalogue of Microorganisms (GCM) 10K type strain sequencing project: providing services to taxonomists for standard genome sequencing and annotation.</title>
        <authorList>
            <consortium name="The Broad Institute Genomics Platform"/>
            <consortium name="The Broad Institute Genome Sequencing Center for Infectious Disease"/>
            <person name="Wu L."/>
            <person name="Ma J."/>
        </authorList>
    </citation>
    <scope>NUCLEOTIDE SEQUENCE [LARGE SCALE GENOMIC DNA]</scope>
    <source>
        <strain evidence="7">CCM 8689</strain>
    </source>
</reference>
<keyword evidence="2 5" id="KW-0812">Transmembrane</keyword>
<feature type="transmembrane region" description="Helical" evidence="5">
    <location>
        <begin position="455"/>
        <end position="473"/>
    </location>
</feature>
<dbReference type="PANTHER" id="PTHR11785:SF512">
    <property type="entry name" value="SOBREMESA, ISOFORM B"/>
    <property type="match status" value="1"/>
</dbReference>
<feature type="transmembrane region" description="Helical" evidence="5">
    <location>
        <begin position="94"/>
        <end position="117"/>
    </location>
</feature>
<evidence type="ECO:0000256" key="3">
    <source>
        <dbReference type="ARBA" id="ARBA00022989"/>
    </source>
</evidence>
<organism evidence="6 7">
    <name type="scientific">Pedobacter jamesrossensis</name>
    <dbReference type="NCBI Taxonomy" id="1908238"/>
    <lineage>
        <taxon>Bacteria</taxon>
        <taxon>Pseudomonadati</taxon>
        <taxon>Bacteroidota</taxon>
        <taxon>Sphingobacteriia</taxon>
        <taxon>Sphingobacteriales</taxon>
        <taxon>Sphingobacteriaceae</taxon>
        <taxon>Pedobacter</taxon>
    </lineage>
</organism>
<feature type="transmembrane region" description="Helical" evidence="5">
    <location>
        <begin position="46"/>
        <end position="67"/>
    </location>
</feature>
<feature type="transmembrane region" description="Helical" evidence="5">
    <location>
        <begin position="271"/>
        <end position="294"/>
    </location>
</feature>
<dbReference type="InterPro" id="IPR050598">
    <property type="entry name" value="AminoAcid_Transporter"/>
</dbReference>
<proteinExistence type="predicted"/>
<evidence type="ECO:0000313" key="7">
    <source>
        <dbReference type="Proteomes" id="UP001595792"/>
    </source>
</evidence>